<proteinExistence type="predicted"/>
<dbReference type="Proteomes" id="UP000650511">
    <property type="component" value="Unassembled WGS sequence"/>
</dbReference>
<reference evidence="1" key="1">
    <citation type="journal article" date="2014" name="Int. J. Syst. Evol. Microbiol.">
        <title>Complete genome sequence of Corynebacterium casei LMG S-19264T (=DSM 44701T), isolated from a smear-ripened cheese.</title>
        <authorList>
            <consortium name="US DOE Joint Genome Institute (JGI-PGF)"/>
            <person name="Walter F."/>
            <person name="Albersmeier A."/>
            <person name="Kalinowski J."/>
            <person name="Ruckert C."/>
        </authorList>
    </citation>
    <scope>NUCLEOTIDE SEQUENCE</scope>
    <source>
        <strain evidence="1">CGMCC 1.14988</strain>
    </source>
</reference>
<protein>
    <submittedName>
        <fullName evidence="1">Uncharacterized protein</fullName>
    </submittedName>
</protein>
<reference evidence="1" key="2">
    <citation type="submission" date="2020-09" db="EMBL/GenBank/DDBJ databases">
        <authorList>
            <person name="Sun Q."/>
            <person name="Zhou Y."/>
        </authorList>
    </citation>
    <scope>NUCLEOTIDE SEQUENCE</scope>
    <source>
        <strain evidence="1">CGMCC 1.14988</strain>
    </source>
</reference>
<dbReference type="EMBL" id="BMHA01000006">
    <property type="protein sequence ID" value="GGI06376.1"/>
    <property type="molecule type" value="Genomic_DNA"/>
</dbReference>
<dbReference type="AlphaFoldDB" id="A0A8J3ETV4"/>
<accession>A0A8J3ETV4</accession>
<keyword evidence="2" id="KW-1185">Reference proteome</keyword>
<sequence length="138" mass="15668">MGCREDDCDRTTYARGWCAMHYKRWLRTGSPIRGERLSICSVEGCHGEAKTRGWCHAHYQRWRATGDVQAHVPVRRAGRCSVDGCDRQRYARGLCNTHYRRLLNTGDAKPDQPIRIVTGQGSSTTATGWFPWRPTSVG</sequence>
<organism evidence="1 2">
    <name type="scientific">Egicoccus halophilus</name>
    <dbReference type="NCBI Taxonomy" id="1670830"/>
    <lineage>
        <taxon>Bacteria</taxon>
        <taxon>Bacillati</taxon>
        <taxon>Actinomycetota</taxon>
        <taxon>Nitriliruptoria</taxon>
        <taxon>Egicoccales</taxon>
        <taxon>Egicoccaceae</taxon>
        <taxon>Egicoccus</taxon>
    </lineage>
</organism>
<evidence type="ECO:0000313" key="2">
    <source>
        <dbReference type="Proteomes" id="UP000650511"/>
    </source>
</evidence>
<comment type="caution">
    <text evidence="1">The sequence shown here is derived from an EMBL/GenBank/DDBJ whole genome shotgun (WGS) entry which is preliminary data.</text>
</comment>
<evidence type="ECO:0000313" key="1">
    <source>
        <dbReference type="EMBL" id="GGI06376.1"/>
    </source>
</evidence>
<gene>
    <name evidence="1" type="ORF">GCM10011354_18780</name>
</gene>
<name>A0A8J3ETV4_9ACTN</name>